<sequence length="274" mass="30992">TSYADYALFEVVDLFKTIDSTILDAVPLIKTFYYRMSNRPNSQEKFCIGSHVWNMTMVKEGGEKKSIEMEWQNFHVFFFVIFAALVVACDARRRCKCENGGRCVRRGTMCLCKAGGGYFGDRCELPCVDIYNSCKNWKEQGRCSYRYGSNKFFLENCPVSCRECTYNPQNAPKGVPLAPVLRPLKGLIGKWRAESDGTYRYPLPFSSTSGYVETIEVSIAKLPAFDTPYLLYSSTAKSKGKDGNIQSDLGFLWLKTKQNVTKIANMFTTNTGES</sequence>
<comment type="caution">
    <text evidence="2">Lacks conserved residue(s) required for the propagation of feature annotation.</text>
</comment>
<evidence type="ECO:0000256" key="3">
    <source>
        <dbReference type="SAM" id="Phobius"/>
    </source>
</evidence>
<evidence type="ECO:0000259" key="4">
    <source>
        <dbReference type="PROSITE" id="PS50026"/>
    </source>
</evidence>
<dbReference type="InterPro" id="IPR012674">
    <property type="entry name" value="Calycin"/>
</dbReference>
<evidence type="ECO:0000313" key="6">
    <source>
        <dbReference type="Proteomes" id="UP000887565"/>
    </source>
</evidence>
<accession>A0A915ISM2</accession>
<name>A0A915ISM2_ROMCU</name>
<dbReference type="Pfam" id="PF01549">
    <property type="entry name" value="ShK"/>
    <property type="match status" value="1"/>
</dbReference>
<feature type="domain" description="EGF-like" evidence="4">
    <location>
        <begin position="91"/>
        <end position="124"/>
    </location>
</feature>
<evidence type="ECO:0000313" key="7">
    <source>
        <dbReference type="WBParaSite" id="nRc.2.0.1.t16816-RA"/>
    </source>
</evidence>
<keyword evidence="6" id="KW-1185">Reference proteome</keyword>
<keyword evidence="3" id="KW-0472">Membrane</keyword>
<dbReference type="PANTHER" id="PTHR15854">
    <property type="entry name" value="THAP4 PROTEIN"/>
    <property type="match status" value="1"/>
</dbReference>
<dbReference type="Gene3D" id="2.40.128.20">
    <property type="match status" value="1"/>
</dbReference>
<dbReference type="SUPFAM" id="SSF47616">
    <property type="entry name" value="GST C-terminal domain-like"/>
    <property type="match status" value="1"/>
</dbReference>
<feature type="transmembrane region" description="Helical" evidence="3">
    <location>
        <begin position="74"/>
        <end position="91"/>
    </location>
</feature>
<organism evidence="6 7">
    <name type="scientific">Romanomermis culicivorax</name>
    <name type="common">Nematode worm</name>
    <dbReference type="NCBI Taxonomy" id="13658"/>
    <lineage>
        <taxon>Eukaryota</taxon>
        <taxon>Metazoa</taxon>
        <taxon>Ecdysozoa</taxon>
        <taxon>Nematoda</taxon>
        <taxon>Enoplea</taxon>
        <taxon>Dorylaimia</taxon>
        <taxon>Mermithida</taxon>
        <taxon>Mermithoidea</taxon>
        <taxon>Mermithidae</taxon>
        <taxon>Romanomermis</taxon>
    </lineage>
</organism>
<dbReference type="InterPro" id="IPR003582">
    <property type="entry name" value="ShKT_dom"/>
</dbReference>
<dbReference type="InterPro" id="IPR014878">
    <property type="entry name" value="THAP4-like_heme-bd"/>
</dbReference>
<dbReference type="PROSITE" id="PS50026">
    <property type="entry name" value="EGF_3"/>
    <property type="match status" value="1"/>
</dbReference>
<proteinExistence type="predicted"/>
<dbReference type="InterPro" id="IPR036282">
    <property type="entry name" value="Glutathione-S-Trfase_C_sf"/>
</dbReference>
<dbReference type="PANTHER" id="PTHR15854:SF4">
    <property type="entry name" value="PEROXYNITRITE ISOMERASE THAP4"/>
    <property type="match status" value="1"/>
</dbReference>
<feature type="domain" description="ShKT" evidence="5">
    <location>
        <begin position="127"/>
        <end position="164"/>
    </location>
</feature>
<dbReference type="Proteomes" id="UP000887565">
    <property type="component" value="Unplaced"/>
</dbReference>
<keyword evidence="3" id="KW-1133">Transmembrane helix</keyword>
<dbReference type="AlphaFoldDB" id="A0A915ISM2"/>
<reference evidence="7" key="1">
    <citation type="submission" date="2022-11" db="UniProtKB">
        <authorList>
            <consortium name="WormBaseParasite"/>
        </authorList>
    </citation>
    <scope>IDENTIFICATION</scope>
</reference>
<dbReference type="InterPro" id="IPR000742">
    <property type="entry name" value="EGF"/>
</dbReference>
<keyword evidence="3" id="KW-0812">Transmembrane</keyword>
<evidence type="ECO:0000256" key="2">
    <source>
        <dbReference type="PROSITE-ProRule" id="PRU00076"/>
    </source>
</evidence>
<dbReference type="SUPFAM" id="SSF50814">
    <property type="entry name" value="Lipocalins"/>
    <property type="match status" value="1"/>
</dbReference>
<dbReference type="Gene3D" id="1.20.1050.10">
    <property type="match status" value="1"/>
</dbReference>
<dbReference type="Pfam" id="PF08768">
    <property type="entry name" value="THAP4_heme-bd"/>
    <property type="match status" value="1"/>
</dbReference>
<dbReference type="WBParaSite" id="nRc.2.0.1.t16816-RA">
    <property type="protein sequence ID" value="nRc.2.0.1.t16816-RA"/>
    <property type="gene ID" value="nRc.2.0.1.g16816"/>
</dbReference>
<dbReference type="InterPro" id="IPR045165">
    <property type="entry name" value="Nitrobindin"/>
</dbReference>
<keyword evidence="2" id="KW-0245">EGF-like domain</keyword>
<dbReference type="Pfam" id="PF14497">
    <property type="entry name" value="GST_C_3"/>
    <property type="match status" value="1"/>
</dbReference>
<comment type="catalytic activity">
    <reaction evidence="1">
        <text>peroxynitrite = nitrate</text>
        <dbReference type="Rhea" id="RHEA:63116"/>
        <dbReference type="ChEBI" id="CHEBI:17632"/>
        <dbReference type="ChEBI" id="CHEBI:25941"/>
    </reaction>
    <physiologicalReaction direction="left-to-right" evidence="1">
        <dbReference type="Rhea" id="RHEA:63117"/>
    </physiologicalReaction>
</comment>
<dbReference type="InterPro" id="IPR004046">
    <property type="entry name" value="GST_C"/>
</dbReference>
<evidence type="ECO:0000256" key="1">
    <source>
        <dbReference type="ARBA" id="ARBA00036993"/>
    </source>
</evidence>
<protein>
    <submittedName>
        <fullName evidence="7">Uncharacterized protein</fullName>
    </submittedName>
</protein>
<evidence type="ECO:0000259" key="5">
    <source>
        <dbReference type="PROSITE" id="PS51670"/>
    </source>
</evidence>
<dbReference type="PROSITE" id="PS51670">
    <property type="entry name" value="SHKT"/>
    <property type="match status" value="1"/>
</dbReference>